<dbReference type="AlphaFoldDB" id="L7F967"/>
<dbReference type="Proteomes" id="UP000010931">
    <property type="component" value="Unassembled WGS sequence"/>
</dbReference>
<dbReference type="Gene3D" id="2.60.40.4070">
    <property type="match status" value="1"/>
</dbReference>
<evidence type="ECO:0000313" key="5">
    <source>
        <dbReference type="Proteomes" id="UP000010931"/>
    </source>
</evidence>
<keyword evidence="1" id="KW-0732">Signal</keyword>
<accession>L7F967</accession>
<evidence type="ECO:0000256" key="1">
    <source>
        <dbReference type="ARBA" id="ARBA00022729"/>
    </source>
</evidence>
<dbReference type="EMBL" id="AEJB01000231">
    <property type="protein sequence ID" value="ELP68123.1"/>
    <property type="molecule type" value="Genomic_DNA"/>
</dbReference>
<dbReference type="PANTHER" id="PTHR44103:SF1">
    <property type="entry name" value="PROPROTEIN CONVERTASE P"/>
    <property type="match status" value="1"/>
</dbReference>
<organism evidence="4 5">
    <name type="scientific">Streptomyces turgidiscabies (strain Car8)</name>
    <dbReference type="NCBI Taxonomy" id="698760"/>
    <lineage>
        <taxon>Bacteria</taxon>
        <taxon>Bacillati</taxon>
        <taxon>Actinomycetota</taxon>
        <taxon>Actinomycetes</taxon>
        <taxon>Kitasatosporales</taxon>
        <taxon>Streptomycetaceae</taxon>
        <taxon>Streptomyces</taxon>
    </lineage>
</organism>
<evidence type="ECO:0000259" key="3">
    <source>
        <dbReference type="Pfam" id="PF13860"/>
    </source>
</evidence>
<dbReference type="SUPFAM" id="SSF69318">
    <property type="entry name" value="Integrin alpha N-terminal domain"/>
    <property type="match status" value="1"/>
</dbReference>
<dbReference type="PANTHER" id="PTHR44103">
    <property type="entry name" value="PROPROTEIN CONVERTASE P"/>
    <property type="match status" value="1"/>
</dbReference>
<dbReference type="Pfam" id="PF13517">
    <property type="entry name" value="FG-GAP_3"/>
    <property type="match status" value="1"/>
</dbReference>
<evidence type="ECO:0000313" key="4">
    <source>
        <dbReference type="EMBL" id="ELP68123.1"/>
    </source>
</evidence>
<feature type="region of interest" description="Disordered" evidence="2">
    <location>
        <begin position="1"/>
        <end position="21"/>
    </location>
</feature>
<sequence>MEAGRLRRTIPEAAPRRGRPKTGAVSAAAALAVVAGLLQFTSAPAVAAGAGDMPSVTLPGAHREAPRRAYMVAADDSGYLSVPNGNSVRWIGRDGSARVTNYDSERVYNGGLGLEKIPQTPPTRNVYEIRRYATGKVTRFTLAAGDRSTGVFAENRLLVSRKVAGKWTLHLLEVPASGGQPVDRTVTGVADDFNPPSPLSSGATSDERGGMFEYTTDDGKYTRYTVLLDFATASLTYVPRAGSYFSQVPRLAGDKVNFYAYDEVARTFRLYVVDREHPEVPGRLLDVQQDQAGDARTIGDWVVYHGGAKDGILAVPITGGPARTLLAASYGGFVDAGDGSFLVAGGTDAEHWAVQHLTLGSDGAPVVKPMSPLPPVSVYEAGGVAVDQGRVLLGTERKDGFQPYLSTDLTATALTLSAGGTLTAAPPQNLGDLGYDESSPTYHVNCYDECLRFTGTGEGTVPHPEEWLSGIVAASGPYTVTQESVNDKYVSKGKEVLASGTWPAATLWGDTLWTAAKDSRGKPVFDRFSLPSMRKLGSLPSTGSCLPSDLQVVGRYVYWSCGPDKQAVVYDQVKRTTQNVPKGYARLADGYLVSQDDKAGKLLITYLKGAVPAARVGTKELAPLPSPLYAPADRRGRFWNVDRFGGPVAYLTASGDVTVKWPKVTASPLAATAATVPTSIDLRQGGTFDGVWHLSQPVATWKLTVTTTAGAVVRTFTGGRAHGKIAVTWDRRAENGTQVRAGTYRVTLTARTANGTPRNAVIYDKPLTVRPVDRHDFGRDGIGDLLAFDGGDHLTIQPGTGSGTFDSANKVVDDSWYRWSAFVPFGDPSGDACNGVLVRDLAGQLDRYDGTCGKAFTLNGPHHAVGTGFNQYDVLTSPGDLTGDGLADLVARDKAGVLWRYSSDGDGGLTERVELVGGLGGYTRLIGAGDLNRDGIGDMVGLDSAGALWRWLGDGKGGFGPRARIAGGISVKALAVPGDLTGDGRPDLVGLDSAGALWRWNGTATATFGTKTRVATGWTGYKNLY</sequence>
<dbReference type="Pfam" id="PF13860">
    <property type="entry name" value="FlgD_ig"/>
    <property type="match status" value="1"/>
</dbReference>
<reference evidence="4 5" key="1">
    <citation type="journal article" date="2011" name="Plasmid">
        <title>Streptomyces turgidiscabies Car8 contains a modular pathogenicity island that shares virulence genes with other actinobacterial plant pathogens.</title>
        <authorList>
            <person name="Huguet-Tapia J.C."/>
            <person name="Badger J.H."/>
            <person name="Loria R."/>
            <person name="Pettis G.S."/>
        </authorList>
    </citation>
    <scope>NUCLEOTIDE SEQUENCE [LARGE SCALE GENOMIC DNA]</scope>
    <source>
        <strain evidence="4 5">Car8</strain>
    </source>
</reference>
<dbReference type="PATRIC" id="fig|698760.3.peg.3156"/>
<proteinExistence type="predicted"/>
<comment type="caution">
    <text evidence="4">The sequence shown here is derived from an EMBL/GenBank/DDBJ whole genome shotgun (WGS) entry which is preliminary data.</text>
</comment>
<feature type="region of interest" description="Disordered" evidence="2">
    <location>
        <begin position="188"/>
        <end position="210"/>
    </location>
</feature>
<gene>
    <name evidence="4" type="ORF">STRTUCAR8_06017</name>
</gene>
<dbReference type="InterPro" id="IPR013517">
    <property type="entry name" value="FG-GAP"/>
</dbReference>
<keyword evidence="5" id="KW-1185">Reference proteome</keyword>
<dbReference type="STRING" id="85558.T45_06023"/>
<name>L7F967_STRT8</name>
<feature type="domain" description="FlgD/Vpr Ig-like" evidence="3">
    <location>
        <begin position="685"/>
        <end position="753"/>
    </location>
</feature>
<protein>
    <submittedName>
        <fullName evidence="4">FG-GAP repeat protein</fullName>
    </submittedName>
</protein>
<dbReference type="InterPro" id="IPR025965">
    <property type="entry name" value="FlgD/Vpr_Ig-like"/>
</dbReference>
<evidence type="ECO:0000256" key="2">
    <source>
        <dbReference type="SAM" id="MobiDB-lite"/>
    </source>
</evidence>
<dbReference type="InterPro" id="IPR028994">
    <property type="entry name" value="Integrin_alpha_N"/>
</dbReference>